<comment type="caution">
    <text evidence="6">The sequence shown here is derived from an EMBL/GenBank/DDBJ whole genome shotgun (WGS) entry which is preliminary data.</text>
</comment>
<keyword evidence="2" id="KW-1003">Cell membrane</keyword>
<organism evidence="6 7">
    <name type="scientific">Massilimicrobiota timonensis</name>
    <dbReference type="NCBI Taxonomy" id="1776392"/>
    <lineage>
        <taxon>Bacteria</taxon>
        <taxon>Bacillati</taxon>
        <taxon>Bacillota</taxon>
        <taxon>Erysipelotrichia</taxon>
        <taxon>Erysipelotrichales</taxon>
        <taxon>Erysipelotrichaceae</taxon>
        <taxon>Massilimicrobiota</taxon>
    </lineage>
</organism>
<proteinExistence type="predicted"/>
<dbReference type="PANTHER" id="PTHR30482:SF10">
    <property type="entry name" value="HIGH-AFFINITY BRANCHED-CHAIN AMINO ACID TRANSPORT PROTEIN BRAE"/>
    <property type="match status" value="1"/>
</dbReference>
<name>A0A1Y4SZ78_9FIRM</name>
<evidence type="ECO:0000256" key="4">
    <source>
        <dbReference type="ARBA" id="ARBA00022989"/>
    </source>
</evidence>
<dbReference type="GO" id="GO:0005886">
    <property type="term" value="C:plasma membrane"/>
    <property type="evidence" value="ECO:0007669"/>
    <property type="project" value="UniProtKB-SubCell"/>
</dbReference>
<evidence type="ECO:0000256" key="5">
    <source>
        <dbReference type="ARBA" id="ARBA00023136"/>
    </source>
</evidence>
<evidence type="ECO:0000313" key="7">
    <source>
        <dbReference type="Proteomes" id="UP000195305"/>
    </source>
</evidence>
<dbReference type="RefSeq" id="WP_087296653.1">
    <property type="nucleotide sequence ID" value="NZ_AP031415.1"/>
</dbReference>
<dbReference type="InterPro" id="IPR043428">
    <property type="entry name" value="LivM-like"/>
</dbReference>
<protein>
    <submittedName>
        <fullName evidence="6">Branched-chain amino acid ABC transporter permease</fullName>
    </submittedName>
</protein>
<dbReference type="GO" id="GO:0015658">
    <property type="term" value="F:branched-chain amino acid transmembrane transporter activity"/>
    <property type="evidence" value="ECO:0007669"/>
    <property type="project" value="InterPro"/>
</dbReference>
<keyword evidence="5" id="KW-0472">Membrane</keyword>
<dbReference type="AlphaFoldDB" id="A0A1Y4SZ78"/>
<evidence type="ECO:0000313" key="6">
    <source>
        <dbReference type="EMBL" id="OUQ35246.1"/>
    </source>
</evidence>
<dbReference type="Pfam" id="PF02653">
    <property type="entry name" value="BPD_transp_2"/>
    <property type="match status" value="1"/>
</dbReference>
<sequence length="314" mass="34343">MKKKQIKDLIISFIMALIIYGIIMFLMSAGIVDYYWSGILIMACINVILATSLNLASGYLGQLTLGHAGFMSVGAYTSALCSLYLHFPFLLSLLIGAIAACLIGVVIGIPTLRLKGDYLCIITLAFNEIIRVIMLNLSITNGAKGLMGFQAMNIDFSVYFLSAVITIYVIYCIVKSRHGRAIISICEDETASELSGIPTSYYKILAFAISAFFAGIAGGLYAQYMGMLVPSTFDYNKSVEILVMVVLGGLGNLKGSIIAAIIMTILPEYLRAFADYRMLLYAIVLIAAMIIKEKNLVPRIKAKFFKNKTVEVDD</sequence>
<keyword evidence="4" id="KW-1133">Transmembrane helix</keyword>
<gene>
    <name evidence="6" type="ORF">B5E75_04265</name>
</gene>
<evidence type="ECO:0000256" key="1">
    <source>
        <dbReference type="ARBA" id="ARBA00004651"/>
    </source>
</evidence>
<dbReference type="PANTHER" id="PTHR30482">
    <property type="entry name" value="HIGH-AFFINITY BRANCHED-CHAIN AMINO ACID TRANSPORT SYSTEM PERMEASE"/>
    <property type="match status" value="1"/>
</dbReference>
<comment type="subcellular location">
    <subcellularLocation>
        <location evidence="1">Cell membrane</location>
        <topology evidence="1">Multi-pass membrane protein</topology>
    </subcellularLocation>
</comment>
<accession>A0A1Y4SZ78</accession>
<reference evidence="6 7" key="1">
    <citation type="journal article" date="2018" name="BMC Genomics">
        <title>Whole genome sequencing and function prediction of 133 gut anaerobes isolated from chicken caecum in pure cultures.</title>
        <authorList>
            <person name="Medvecky M."/>
            <person name="Cejkova D."/>
            <person name="Polansky O."/>
            <person name="Karasova D."/>
            <person name="Kubasova T."/>
            <person name="Cizek A."/>
            <person name="Rychlik I."/>
        </authorList>
    </citation>
    <scope>NUCLEOTIDE SEQUENCE [LARGE SCALE GENOMIC DNA]</scope>
    <source>
        <strain evidence="6 7">An13</strain>
    </source>
</reference>
<keyword evidence="7" id="KW-1185">Reference proteome</keyword>
<dbReference type="EMBL" id="NFLJ01000009">
    <property type="protein sequence ID" value="OUQ35246.1"/>
    <property type="molecule type" value="Genomic_DNA"/>
</dbReference>
<keyword evidence="3" id="KW-0812">Transmembrane</keyword>
<dbReference type="InterPro" id="IPR001851">
    <property type="entry name" value="ABC_transp_permease"/>
</dbReference>
<evidence type="ECO:0000256" key="2">
    <source>
        <dbReference type="ARBA" id="ARBA00022475"/>
    </source>
</evidence>
<dbReference type="OrthoDB" id="9789927at2"/>
<dbReference type="Proteomes" id="UP000195305">
    <property type="component" value="Unassembled WGS sequence"/>
</dbReference>
<dbReference type="CDD" id="cd06581">
    <property type="entry name" value="TM_PBP1_LivM_like"/>
    <property type="match status" value="1"/>
</dbReference>
<evidence type="ECO:0000256" key="3">
    <source>
        <dbReference type="ARBA" id="ARBA00022692"/>
    </source>
</evidence>